<dbReference type="Proteomes" id="UP000516148">
    <property type="component" value="Chromosome"/>
</dbReference>
<gene>
    <name evidence="2" type="ORF">H3Z74_03720</name>
</gene>
<keyword evidence="1 2" id="KW-0378">Hydrolase</keyword>
<dbReference type="SUPFAM" id="SSF56784">
    <property type="entry name" value="HAD-like"/>
    <property type="match status" value="1"/>
</dbReference>
<accession>A0A7H0LL03</accession>
<name>A0A7H0LL03_9SPHN</name>
<dbReference type="Gene3D" id="3.40.50.1000">
    <property type="entry name" value="HAD superfamily/HAD-like"/>
    <property type="match status" value="1"/>
</dbReference>
<dbReference type="RefSeq" id="WP_187762656.1">
    <property type="nucleotide sequence ID" value="NZ_CP061038.1"/>
</dbReference>
<dbReference type="InterPro" id="IPR051540">
    <property type="entry name" value="S-2-haloacid_dehalogenase"/>
</dbReference>
<dbReference type="PANTHER" id="PTHR43316:SF8">
    <property type="entry name" value="HAD FAMILY HYDROLASE"/>
    <property type="match status" value="1"/>
</dbReference>
<keyword evidence="3" id="KW-1185">Reference proteome</keyword>
<dbReference type="InterPro" id="IPR036412">
    <property type="entry name" value="HAD-like_sf"/>
</dbReference>
<protein>
    <submittedName>
        <fullName evidence="2">HAD family hydrolase</fullName>
    </submittedName>
</protein>
<dbReference type="GO" id="GO:0016787">
    <property type="term" value="F:hydrolase activity"/>
    <property type="evidence" value="ECO:0007669"/>
    <property type="project" value="UniProtKB-KW"/>
</dbReference>
<proteinExistence type="predicted"/>
<evidence type="ECO:0000313" key="2">
    <source>
        <dbReference type="EMBL" id="QNQ10356.1"/>
    </source>
</evidence>
<dbReference type="InterPro" id="IPR023198">
    <property type="entry name" value="PGP-like_dom2"/>
</dbReference>
<evidence type="ECO:0000313" key="3">
    <source>
        <dbReference type="Proteomes" id="UP000516148"/>
    </source>
</evidence>
<dbReference type="Gene3D" id="1.10.150.240">
    <property type="entry name" value="Putative phosphatase, domain 2"/>
    <property type="match status" value="1"/>
</dbReference>
<dbReference type="KEGG" id="spap:H3Z74_03720"/>
<evidence type="ECO:0000256" key="1">
    <source>
        <dbReference type="ARBA" id="ARBA00022801"/>
    </source>
</evidence>
<sequence length="234" mass="25576">MPIDLICLDADDTLWHNMRHFEEAEHLLLELLAPFAEAGIARSRLEEVETRNLHAYGYGAKSFTLSMIEAAIELAGDQLPIDAISRILQVGRALLAHPVELLPGIEETLDALVARGRLVLVTKGDLLHQEVKLAASGLGDRFAGIEIVSDKTRDTFDRVFARYGVAPNEAVMAGDSMRSDILPALDAGAHAAFVPQALAWSHERAEPPTLDARYRQLDSLAALPAWIDELNRAG</sequence>
<dbReference type="EMBL" id="CP061038">
    <property type="protein sequence ID" value="QNQ10356.1"/>
    <property type="molecule type" value="Genomic_DNA"/>
</dbReference>
<reference evidence="2 3" key="1">
    <citation type="submission" date="2020-09" db="EMBL/GenBank/DDBJ databases">
        <title>Sphingomonas sp., a new species isolated from pork steak.</title>
        <authorList>
            <person name="Heidler von Heilborn D."/>
        </authorList>
    </citation>
    <scope>NUCLEOTIDE SEQUENCE [LARGE SCALE GENOMIC DNA]</scope>
    <source>
        <strain evidence="3">S8-3T</strain>
    </source>
</reference>
<dbReference type="AlphaFoldDB" id="A0A7H0LL03"/>
<dbReference type="Pfam" id="PF00702">
    <property type="entry name" value="Hydrolase"/>
    <property type="match status" value="1"/>
</dbReference>
<dbReference type="SFLD" id="SFLDG01129">
    <property type="entry name" value="C1.5:_HAD__Beta-PGM__Phosphata"/>
    <property type="match status" value="1"/>
</dbReference>
<organism evidence="2 3">
    <name type="scientific">Sphingomonas alpina</name>
    <dbReference type="NCBI Taxonomy" id="653931"/>
    <lineage>
        <taxon>Bacteria</taxon>
        <taxon>Pseudomonadati</taxon>
        <taxon>Pseudomonadota</taxon>
        <taxon>Alphaproteobacteria</taxon>
        <taxon>Sphingomonadales</taxon>
        <taxon>Sphingomonadaceae</taxon>
        <taxon>Sphingomonas</taxon>
    </lineage>
</organism>
<dbReference type="SFLD" id="SFLDS00003">
    <property type="entry name" value="Haloacid_Dehalogenase"/>
    <property type="match status" value="1"/>
</dbReference>
<dbReference type="PANTHER" id="PTHR43316">
    <property type="entry name" value="HYDROLASE, HALOACID DELAHOGENASE-RELATED"/>
    <property type="match status" value="1"/>
</dbReference>
<dbReference type="InterPro" id="IPR023214">
    <property type="entry name" value="HAD_sf"/>
</dbReference>